<name>A0ABV5XWM5_ARTRM</name>
<comment type="caution">
    <text evidence="3">The sequence shown here is derived from an EMBL/GenBank/DDBJ whole genome shotgun (WGS) entry which is preliminary data.</text>
</comment>
<evidence type="ECO:0000259" key="2">
    <source>
        <dbReference type="Pfam" id="PF14258"/>
    </source>
</evidence>
<feature type="transmembrane region" description="Helical" evidence="1">
    <location>
        <begin position="30"/>
        <end position="48"/>
    </location>
</feature>
<keyword evidence="1" id="KW-1133">Transmembrane helix</keyword>
<keyword evidence="1" id="KW-0812">Transmembrane</keyword>
<protein>
    <submittedName>
        <fullName evidence="3">DUF4350 domain-containing protein</fullName>
    </submittedName>
</protein>
<proteinExistence type="predicted"/>
<sequence>MTTDPMTTGPGKAKERSTAAQLRGWLRRHMAWIIIGAIVAVLGSVTVAQSPANSDTAPLSARNPAPDGAMAAAEILRQHGVMVTESDSLATTTSLLAGKPRATVLLYDRNGYLDSAQLHSLLQSAARVVVVAPGLRTLTGLSREIHNAGVVPDGTSTLEAGCGQADPLAAGRVSGKGAFLYTGADVTCYRPSSNDGGMYAASADGRLVVLGSTALLSNDLLQVEGNAALSLRTLGPTPDLVWYLPGLGDVPNDGSPPTLNELAPPWVGFLGLWLAVLALLAVLWRGRRLGPLVFEPLPVVVKAVETAEGRARLYQDSRAVGQAADNLRAGTLTRLAKHFRLGPETSADAVLDAVSRKINRPAQELRMLLLDHRPRTESELVQWAQSIEKLEQEATAA</sequence>
<dbReference type="EMBL" id="JBHMBC010000007">
    <property type="protein sequence ID" value="MFB9819117.1"/>
    <property type="molecule type" value="Genomic_DNA"/>
</dbReference>
<organism evidence="3 4">
    <name type="scientific">Arthrobacter ramosus</name>
    <dbReference type="NCBI Taxonomy" id="1672"/>
    <lineage>
        <taxon>Bacteria</taxon>
        <taxon>Bacillati</taxon>
        <taxon>Actinomycetota</taxon>
        <taxon>Actinomycetes</taxon>
        <taxon>Micrococcales</taxon>
        <taxon>Micrococcaceae</taxon>
        <taxon>Arthrobacter</taxon>
    </lineage>
</organism>
<reference evidence="3 4" key="1">
    <citation type="submission" date="2024-09" db="EMBL/GenBank/DDBJ databases">
        <authorList>
            <person name="Sun Q."/>
            <person name="Mori K."/>
        </authorList>
    </citation>
    <scope>NUCLEOTIDE SEQUENCE [LARGE SCALE GENOMIC DNA]</scope>
    <source>
        <strain evidence="3 4">JCM 1334</strain>
    </source>
</reference>
<accession>A0ABV5XWM5</accession>
<keyword evidence="1" id="KW-0472">Membrane</keyword>
<dbReference type="Proteomes" id="UP001589702">
    <property type="component" value="Unassembled WGS sequence"/>
</dbReference>
<feature type="domain" description="DUF4350" evidence="2">
    <location>
        <begin position="62"/>
        <end position="234"/>
    </location>
</feature>
<gene>
    <name evidence="3" type="ORF">ACFFP1_06345</name>
</gene>
<dbReference type="Pfam" id="PF14258">
    <property type="entry name" value="DUF4350"/>
    <property type="match status" value="1"/>
</dbReference>
<evidence type="ECO:0000256" key="1">
    <source>
        <dbReference type="SAM" id="Phobius"/>
    </source>
</evidence>
<dbReference type="InterPro" id="IPR025646">
    <property type="entry name" value="DUF4350"/>
</dbReference>
<dbReference type="RefSeq" id="WP_234748151.1">
    <property type="nucleotide sequence ID" value="NZ_BAAAWN010000001.1"/>
</dbReference>
<evidence type="ECO:0000313" key="4">
    <source>
        <dbReference type="Proteomes" id="UP001589702"/>
    </source>
</evidence>
<evidence type="ECO:0000313" key="3">
    <source>
        <dbReference type="EMBL" id="MFB9819117.1"/>
    </source>
</evidence>
<feature type="transmembrane region" description="Helical" evidence="1">
    <location>
        <begin position="266"/>
        <end position="284"/>
    </location>
</feature>
<keyword evidence="4" id="KW-1185">Reference proteome</keyword>